<keyword evidence="2" id="KW-1133">Transmembrane helix</keyword>
<keyword evidence="2" id="KW-0812">Transmembrane</keyword>
<keyword evidence="2" id="KW-0472">Membrane</keyword>
<keyword evidence="4" id="KW-1185">Reference proteome</keyword>
<proteinExistence type="predicted"/>
<dbReference type="EMBL" id="JH795877">
    <property type="protein sequence ID" value="EJT97389.1"/>
    <property type="molecule type" value="Genomic_DNA"/>
</dbReference>
<dbReference type="GeneID" id="63684373"/>
<feature type="transmembrane region" description="Helical" evidence="2">
    <location>
        <begin position="71"/>
        <end position="89"/>
    </location>
</feature>
<sequence length="243" mass="27964">MNNFRDYVDDPRLMLQHLPPPLQTAAEYAPHVIRWLINYLISPIIYHFQNLGYQLTRLTSTPPSELQTQDIFFPLLSLILIYFAVTSALHTARYAFHMGSWLLKWGTLIGIVAVAWAWLSADPSAVGHEQHGYGYSWGRGTSTIPSLVDRVWKMVNGEQQREWLVKELPEVDWSGWVPEWVALDGGFHWIEVIDGLGAENVRKAAEEWWKEQMDSKPSGSKGKKKTSSWRLTKEKKQKTSTVR</sequence>
<reference evidence="3 4" key="1">
    <citation type="journal article" date="2012" name="Science">
        <title>The Paleozoic origin of enzymatic lignin decomposition reconstructed from 31 fungal genomes.</title>
        <authorList>
            <person name="Floudas D."/>
            <person name="Binder M."/>
            <person name="Riley R."/>
            <person name="Barry K."/>
            <person name="Blanchette R.A."/>
            <person name="Henrissat B."/>
            <person name="Martinez A.T."/>
            <person name="Otillar R."/>
            <person name="Spatafora J.W."/>
            <person name="Yadav J.S."/>
            <person name="Aerts A."/>
            <person name="Benoit I."/>
            <person name="Boyd A."/>
            <person name="Carlson A."/>
            <person name="Copeland A."/>
            <person name="Coutinho P.M."/>
            <person name="de Vries R.P."/>
            <person name="Ferreira P."/>
            <person name="Findley K."/>
            <person name="Foster B."/>
            <person name="Gaskell J."/>
            <person name="Glotzer D."/>
            <person name="Gorecki P."/>
            <person name="Heitman J."/>
            <person name="Hesse C."/>
            <person name="Hori C."/>
            <person name="Igarashi K."/>
            <person name="Jurgens J.A."/>
            <person name="Kallen N."/>
            <person name="Kersten P."/>
            <person name="Kohler A."/>
            <person name="Kuees U."/>
            <person name="Kumar T.K.A."/>
            <person name="Kuo A."/>
            <person name="LaButti K."/>
            <person name="Larrondo L.F."/>
            <person name="Lindquist E."/>
            <person name="Ling A."/>
            <person name="Lombard V."/>
            <person name="Lucas S."/>
            <person name="Lundell T."/>
            <person name="Martin R."/>
            <person name="McLaughlin D.J."/>
            <person name="Morgenstern I."/>
            <person name="Morin E."/>
            <person name="Murat C."/>
            <person name="Nagy L.G."/>
            <person name="Nolan M."/>
            <person name="Ohm R.A."/>
            <person name="Patyshakuliyeva A."/>
            <person name="Rokas A."/>
            <person name="Ruiz-Duenas F.J."/>
            <person name="Sabat G."/>
            <person name="Salamov A."/>
            <person name="Samejima M."/>
            <person name="Schmutz J."/>
            <person name="Slot J.C."/>
            <person name="St John F."/>
            <person name="Stenlid J."/>
            <person name="Sun H."/>
            <person name="Sun S."/>
            <person name="Syed K."/>
            <person name="Tsang A."/>
            <person name="Wiebenga A."/>
            <person name="Young D."/>
            <person name="Pisabarro A."/>
            <person name="Eastwood D.C."/>
            <person name="Martin F."/>
            <person name="Cullen D."/>
            <person name="Grigoriev I.V."/>
            <person name="Hibbett D.S."/>
        </authorList>
    </citation>
    <scope>NUCLEOTIDE SEQUENCE [LARGE SCALE GENOMIC DNA]</scope>
    <source>
        <strain evidence="3 4">DJM-731 SS1</strain>
    </source>
</reference>
<evidence type="ECO:0000256" key="2">
    <source>
        <dbReference type="SAM" id="Phobius"/>
    </source>
</evidence>
<dbReference type="Proteomes" id="UP000030653">
    <property type="component" value="Unassembled WGS sequence"/>
</dbReference>
<protein>
    <submittedName>
        <fullName evidence="3">Uncharacterized protein</fullName>
    </submittedName>
</protein>
<feature type="transmembrane region" description="Helical" evidence="2">
    <location>
        <begin position="101"/>
        <end position="119"/>
    </location>
</feature>
<evidence type="ECO:0000313" key="4">
    <source>
        <dbReference type="Proteomes" id="UP000030653"/>
    </source>
</evidence>
<dbReference type="AlphaFoldDB" id="M5FR72"/>
<dbReference type="OrthoDB" id="2502792at2759"/>
<feature type="compositionally biased region" description="Basic residues" evidence="1">
    <location>
        <begin position="221"/>
        <end position="243"/>
    </location>
</feature>
<dbReference type="HOGENOM" id="CLU_1142570_0_0_1"/>
<feature type="region of interest" description="Disordered" evidence="1">
    <location>
        <begin position="209"/>
        <end position="243"/>
    </location>
</feature>
<dbReference type="RefSeq" id="XP_040624287.1">
    <property type="nucleotide sequence ID" value="XM_040769311.1"/>
</dbReference>
<gene>
    <name evidence="3" type="ORF">DACRYDRAFT_111930</name>
</gene>
<accession>M5FR72</accession>
<evidence type="ECO:0000256" key="1">
    <source>
        <dbReference type="SAM" id="MobiDB-lite"/>
    </source>
</evidence>
<name>M5FR72_DACPD</name>
<organism evidence="3 4">
    <name type="scientific">Dacryopinax primogenitus (strain DJM 731)</name>
    <name type="common">Brown rot fungus</name>
    <dbReference type="NCBI Taxonomy" id="1858805"/>
    <lineage>
        <taxon>Eukaryota</taxon>
        <taxon>Fungi</taxon>
        <taxon>Dikarya</taxon>
        <taxon>Basidiomycota</taxon>
        <taxon>Agaricomycotina</taxon>
        <taxon>Dacrymycetes</taxon>
        <taxon>Dacrymycetales</taxon>
        <taxon>Dacrymycetaceae</taxon>
        <taxon>Dacryopinax</taxon>
    </lineage>
</organism>
<evidence type="ECO:0000313" key="3">
    <source>
        <dbReference type="EMBL" id="EJT97389.1"/>
    </source>
</evidence>